<evidence type="ECO:0000256" key="1">
    <source>
        <dbReference type="SAM" id="MobiDB-lite"/>
    </source>
</evidence>
<dbReference type="PANTHER" id="PTHR10724:SF10">
    <property type="entry name" value="S1 RNA-BINDING DOMAIN-CONTAINING PROTEIN 1"/>
    <property type="match status" value="1"/>
</dbReference>
<feature type="region of interest" description="Disordered" evidence="1">
    <location>
        <begin position="675"/>
        <end position="695"/>
    </location>
</feature>
<evidence type="ECO:0000313" key="3">
    <source>
        <dbReference type="EMBL" id="SCY22719.1"/>
    </source>
</evidence>
<dbReference type="Pfam" id="PF00575">
    <property type="entry name" value="S1"/>
    <property type="match status" value="1"/>
</dbReference>
<reference evidence="4" key="1">
    <citation type="submission" date="2016-10" db="EMBL/GenBank/DDBJ databases">
        <authorList>
            <person name="Varghese N."/>
            <person name="Submissions S."/>
        </authorList>
    </citation>
    <scope>NUCLEOTIDE SEQUENCE [LARGE SCALE GENOMIC DNA]</scope>
    <source>
        <strain evidence="4">XBD2006</strain>
    </source>
</reference>
<gene>
    <name evidence="3" type="ORF">SAMN02910451_01824</name>
</gene>
<dbReference type="Proteomes" id="UP000183047">
    <property type="component" value="Unassembled WGS sequence"/>
</dbReference>
<dbReference type="InterPro" id="IPR018974">
    <property type="entry name" value="Tex-like_N"/>
</dbReference>
<dbReference type="InterPro" id="IPR010994">
    <property type="entry name" value="RuvA_2-like"/>
</dbReference>
<dbReference type="InterPro" id="IPR012337">
    <property type="entry name" value="RNaseH-like_sf"/>
</dbReference>
<dbReference type="Gene3D" id="1.10.3500.10">
    <property type="entry name" value="Tex N-terminal region-like"/>
    <property type="match status" value="1"/>
</dbReference>
<dbReference type="Pfam" id="PF16921">
    <property type="entry name" value="Tex_YqgF"/>
    <property type="match status" value="1"/>
</dbReference>
<dbReference type="OrthoDB" id="9804714at2"/>
<dbReference type="GO" id="GO:0003735">
    <property type="term" value="F:structural constituent of ribosome"/>
    <property type="evidence" value="ECO:0007669"/>
    <property type="project" value="TreeGrafter"/>
</dbReference>
<dbReference type="FunFam" id="3.30.420.140:FF:000001">
    <property type="entry name" value="RNA-binding transcriptional accessory protein"/>
    <property type="match status" value="1"/>
</dbReference>
<dbReference type="CDD" id="cd05685">
    <property type="entry name" value="S1_Tex"/>
    <property type="match status" value="1"/>
</dbReference>
<dbReference type="InterPro" id="IPR003029">
    <property type="entry name" value="S1_domain"/>
</dbReference>
<feature type="compositionally biased region" description="Polar residues" evidence="1">
    <location>
        <begin position="681"/>
        <end position="693"/>
    </location>
</feature>
<dbReference type="Gene3D" id="1.10.10.650">
    <property type="entry name" value="RuvA domain 2-like"/>
    <property type="match status" value="1"/>
</dbReference>
<dbReference type="InterPro" id="IPR023319">
    <property type="entry name" value="Tex-like_HTH_dom_sf"/>
</dbReference>
<keyword evidence="4" id="KW-1185">Reference proteome</keyword>
<feature type="region of interest" description="Disordered" evidence="1">
    <location>
        <begin position="850"/>
        <end position="912"/>
    </location>
</feature>
<feature type="domain" description="S1 motif" evidence="2">
    <location>
        <begin position="750"/>
        <end position="819"/>
    </location>
</feature>
<dbReference type="Gene3D" id="2.40.50.140">
    <property type="entry name" value="Nucleic acid-binding proteins"/>
    <property type="match status" value="1"/>
</dbReference>
<dbReference type="RefSeq" id="WP_074462412.1">
    <property type="nucleotide sequence ID" value="NZ_FMUR01000010.1"/>
</dbReference>
<organism evidence="3 4">
    <name type="scientific">Butyrivibrio hungatei</name>
    <dbReference type="NCBI Taxonomy" id="185008"/>
    <lineage>
        <taxon>Bacteria</taxon>
        <taxon>Bacillati</taxon>
        <taxon>Bacillota</taxon>
        <taxon>Clostridia</taxon>
        <taxon>Lachnospirales</taxon>
        <taxon>Lachnospiraceae</taxon>
        <taxon>Butyrivibrio</taxon>
    </lineage>
</organism>
<dbReference type="SMART" id="SM00316">
    <property type="entry name" value="S1"/>
    <property type="match status" value="1"/>
</dbReference>
<dbReference type="InterPro" id="IPR006641">
    <property type="entry name" value="YqgF/RNaseH-like_dom"/>
</dbReference>
<dbReference type="SUPFAM" id="SSF53098">
    <property type="entry name" value="Ribonuclease H-like"/>
    <property type="match status" value="1"/>
</dbReference>
<feature type="region of interest" description="Disordered" evidence="1">
    <location>
        <begin position="588"/>
        <end position="610"/>
    </location>
</feature>
<dbReference type="InterPro" id="IPR012340">
    <property type="entry name" value="NA-bd_OB-fold"/>
</dbReference>
<dbReference type="AlphaFoldDB" id="A0A1G5E6W4"/>
<evidence type="ECO:0000313" key="4">
    <source>
        <dbReference type="Proteomes" id="UP000183047"/>
    </source>
</evidence>
<dbReference type="InterPro" id="IPR055179">
    <property type="entry name" value="Tex-like_central_region"/>
</dbReference>
<dbReference type="GO" id="GO:0006139">
    <property type="term" value="P:nucleobase-containing compound metabolic process"/>
    <property type="evidence" value="ECO:0007669"/>
    <property type="project" value="InterPro"/>
</dbReference>
<dbReference type="InterPro" id="IPR050437">
    <property type="entry name" value="Ribos_protein_bS1-like"/>
</dbReference>
<dbReference type="Pfam" id="PF09371">
    <property type="entry name" value="Tex_N"/>
    <property type="match status" value="1"/>
</dbReference>
<accession>A0A1G5E6W4</accession>
<dbReference type="FunFam" id="2.40.50.140:FF:000051">
    <property type="entry name" value="RNA-binding transcriptional accessory protein"/>
    <property type="match status" value="1"/>
</dbReference>
<dbReference type="InterPro" id="IPR037027">
    <property type="entry name" value="YqgF/RNaseH-like_dom_sf"/>
</dbReference>
<dbReference type="Gene3D" id="1.10.150.310">
    <property type="entry name" value="Tex RuvX-like domain-like"/>
    <property type="match status" value="1"/>
</dbReference>
<proteinExistence type="predicted"/>
<feature type="compositionally biased region" description="Low complexity" evidence="1">
    <location>
        <begin position="874"/>
        <end position="912"/>
    </location>
</feature>
<dbReference type="InterPro" id="IPR041692">
    <property type="entry name" value="HHH_9"/>
</dbReference>
<dbReference type="PROSITE" id="PS50126">
    <property type="entry name" value="S1"/>
    <property type="match status" value="1"/>
</dbReference>
<sequence>MDIVLKIKEELKVEKWQVEAAIKLIDEGNTIPFISRYRKEVTGSLNDEQLRNLDERLKYLRGLEERREQVLASIEEQGKMTDELKAKIVAAETMVAIEDLYLPYRPKRKTRASIAREKGLEGLSEIILAQEITGSLEDAAKAFVDAEKGVNDENEAISGAMDIIAEDISDNADYRKYIREATMENGILVGRAKDEKAQSVYEMYYNYDEPVKKVLGHRVLALNRGEAEKFLVVKIQAPEEDILRYLNTKIITKDNPVTTPVIEEITRDAYERLIAPAIERDIRNELTENAEDGAITVFGKNLTQLLMAPPIVGKTVLGWDPAFRTGCKLAIVDATGKVLDTKVIYPTAPQNKVEEAKADLKKLIDKYNVDLISVGNGTASRESEQVIVELIKELDRPVQYVIVNEAGASVYSASKLATEEFPQFDVGQRSAASIARRLQDPLAELVKIDPKSIGVGQYQHDMNQKKLGETLEGVVEDCVNKVGVDLNTASAPLLQYISGISKAIAKNIVDYREENGKFKSRAELLKVPKLGPKAYEQCAGFLRIADGENPLDATSVHPESYDATLKLMDKLGITFDDVRAAQKNAAKAVLEKPAARPENKPAPKKKPKQVVIKNTNTAMGAALAAALAGSNLAVVEDDPKSKNSGAKGGSANVGSEAGKNGGKGAGAFGDGNGVNGAGSDTGAQGNFSGSLSHKISESDKKKLAEELGVGEITLTDILSELEKPSRDPRENMPAPILRSDVLDMKDLKPGMVLKGTVRNVIDFGCFVDIGVHQDGLVHISHITDRFIKHPLEAVSVGDIVDVQVLDVEVDKKRISLSMKIRDAAQVAAEAEAQRAARGAQNAAKAAQAKAKDEEAKATKKAAKAASPVKRTVTKKATVAKAEGAKKATVTKTEGSKTATSSATVSSSADGAAPVKKFKKKGIVIFKGNAND</sequence>
<evidence type="ECO:0000259" key="2">
    <source>
        <dbReference type="PROSITE" id="PS50126"/>
    </source>
</evidence>
<dbReference type="PANTHER" id="PTHR10724">
    <property type="entry name" value="30S RIBOSOMAL PROTEIN S1"/>
    <property type="match status" value="1"/>
</dbReference>
<dbReference type="Gene3D" id="3.30.420.140">
    <property type="entry name" value="YqgF/RNase H-like domain"/>
    <property type="match status" value="1"/>
</dbReference>
<dbReference type="SUPFAM" id="SSF158832">
    <property type="entry name" value="Tex N-terminal region-like"/>
    <property type="match status" value="1"/>
</dbReference>
<dbReference type="FunFam" id="1.10.150.310:FF:000002">
    <property type="entry name" value="Putative transcription modulator/accessory protein"/>
    <property type="match status" value="1"/>
</dbReference>
<dbReference type="GO" id="GO:0006412">
    <property type="term" value="P:translation"/>
    <property type="evidence" value="ECO:0007669"/>
    <property type="project" value="TreeGrafter"/>
</dbReference>
<dbReference type="STRING" id="185008.bhn_I0204"/>
<dbReference type="InterPro" id="IPR032639">
    <property type="entry name" value="Tex_YqgF"/>
</dbReference>
<dbReference type="EMBL" id="FMUR01000010">
    <property type="protein sequence ID" value="SCY22719.1"/>
    <property type="molecule type" value="Genomic_DNA"/>
</dbReference>
<dbReference type="SUPFAM" id="SSF47781">
    <property type="entry name" value="RuvA domain 2-like"/>
    <property type="match status" value="3"/>
</dbReference>
<dbReference type="FunFam" id="1.10.10.650:FF:000001">
    <property type="entry name" value="S1 RNA-binding domain 1"/>
    <property type="match status" value="1"/>
</dbReference>
<dbReference type="SUPFAM" id="SSF50249">
    <property type="entry name" value="Nucleic acid-binding proteins"/>
    <property type="match status" value="1"/>
</dbReference>
<feature type="compositionally biased region" description="Basic and acidic residues" evidence="1">
    <location>
        <begin position="589"/>
        <end position="601"/>
    </location>
</feature>
<dbReference type="Pfam" id="PF17674">
    <property type="entry name" value="HHH_9"/>
    <property type="match status" value="2"/>
</dbReference>
<dbReference type="SMART" id="SM00732">
    <property type="entry name" value="YqgFc"/>
    <property type="match status" value="1"/>
</dbReference>
<dbReference type="InterPro" id="IPR044146">
    <property type="entry name" value="S1_Tex"/>
</dbReference>
<dbReference type="GO" id="GO:0005737">
    <property type="term" value="C:cytoplasm"/>
    <property type="evidence" value="ECO:0007669"/>
    <property type="project" value="UniProtKB-ARBA"/>
</dbReference>
<name>A0A1G5E6W4_9FIRM</name>
<dbReference type="Pfam" id="PF12836">
    <property type="entry name" value="HHH_3"/>
    <property type="match status" value="1"/>
</dbReference>
<dbReference type="InterPro" id="IPR023323">
    <property type="entry name" value="Tex-like_dom_sf"/>
</dbReference>
<protein>
    <recommendedName>
        <fullName evidence="2">S1 motif domain-containing protein</fullName>
    </recommendedName>
</protein>
<feature type="region of interest" description="Disordered" evidence="1">
    <location>
        <begin position="636"/>
        <end position="660"/>
    </location>
</feature>
<dbReference type="GO" id="GO:0003729">
    <property type="term" value="F:mRNA binding"/>
    <property type="evidence" value="ECO:0007669"/>
    <property type="project" value="UniProtKB-ARBA"/>
</dbReference>
<dbReference type="Pfam" id="PF22706">
    <property type="entry name" value="Tex_central_region"/>
    <property type="match status" value="1"/>
</dbReference>